<sequence>MWRPKEKGKPPISTLKPRESFSSYCSILLFSTVSSRIRLNCSKLVNGVSCSTVGSGNLVRSIKTSIKYPPFKLQFQQVAQTSE</sequence>
<dbReference type="EMBL" id="GEDG01018404">
    <property type="protein sequence ID" value="JAP20823.1"/>
    <property type="molecule type" value="Transcribed_RNA"/>
</dbReference>
<evidence type="ECO:0000313" key="1">
    <source>
        <dbReference type="EMBL" id="JAP20823.1"/>
    </source>
</evidence>
<accession>A0A0V0HL35</accession>
<organism evidence="1">
    <name type="scientific">Solanum chacoense</name>
    <name type="common">Chaco potato</name>
    <dbReference type="NCBI Taxonomy" id="4108"/>
    <lineage>
        <taxon>Eukaryota</taxon>
        <taxon>Viridiplantae</taxon>
        <taxon>Streptophyta</taxon>
        <taxon>Embryophyta</taxon>
        <taxon>Tracheophyta</taxon>
        <taxon>Spermatophyta</taxon>
        <taxon>Magnoliopsida</taxon>
        <taxon>eudicotyledons</taxon>
        <taxon>Gunneridae</taxon>
        <taxon>Pentapetalae</taxon>
        <taxon>asterids</taxon>
        <taxon>lamiids</taxon>
        <taxon>Solanales</taxon>
        <taxon>Solanaceae</taxon>
        <taxon>Solanoideae</taxon>
        <taxon>Solaneae</taxon>
        <taxon>Solanum</taxon>
    </lineage>
</organism>
<name>A0A0V0HL35_SOLCH</name>
<proteinExistence type="predicted"/>
<protein>
    <submittedName>
        <fullName evidence="1">Putative ovule protein</fullName>
    </submittedName>
</protein>
<dbReference type="AlphaFoldDB" id="A0A0V0HL35"/>
<reference evidence="1" key="1">
    <citation type="submission" date="2015-12" db="EMBL/GenBank/DDBJ databases">
        <title>Gene expression during late stages of embryo sac development: a critical building block for successful pollen-pistil interactions.</title>
        <authorList>
            <person name="Liu Y."/>
            <person name="Joly V."/>
            <person name="Sabar M."/>
            <person name="Matton D.P."/>
        </authorList>
    </citation>
    <scope>NUCLEOTIDE SEQUENCE</scope>
</reference>